<dbReference type="InterPro" id="IPR002577">
    <property type="entry name" value="HTH_HxlR"/>
</dbReference>
<protein>
    <submittedName>
        <fullName evidence="5">Helix-turn-helix domain-containing protein</fullName>
    </submittedName>
</protein>
<dbReference type="PANTHER" id="PTHR33204">
    <property type="entry name" value="TRANSCRIPTIONAL REGULATOR, MARR FAMILY"/>
    <property type="match status" value="1"/>
</dbReference>
<keyword evidence="2" id="KW-0238">DNA-binding</keyword>
<proteinExistence type="predicted"/>
<dbReference type="Gene3D" id="1.10.10.10">
    <property type="entry name" value="Winged helix-like DNA-binding domain superfamily/Winged helix DNA-binding domain"/>
    <property type="match status" value="1"/>
</dbReference>
<name>A0ABU3Z989_9FIRM</name>
<dbReference type="EMBL" id="JAWJZB010000006">
    <property type="protein sequence ID" value="MDV5088485.1"/>
    <property type="molecule type" value="Genomic_DNA"/>
</dbReference>
<evidence type="ECO:0000313" key="5">
    <source>
        <dbReference type="EMBL" id="MDV5088485.1"/>
    </source>
</evidence>
<dbReference type="InterPro" id="IPR036388">
    <property type="entry name" value="WH-like_DNA-bd_sf"/>
</dbReference>
<dbReference type="InterPro" id="IPR011991">
    <property type="entry name" value="ArsR-like_HTH"/>
</dbReference>
<comment type="caution">
    <text evidence="5">The sequence shown here is derived from an EMBL/GenBank/DDBJ whole genome shotgun (WGS) entry which is preliminary data.</text>
</comment>
<dbReference type="Pfam" id="PF01638">
    <property type="entry name" value="HxlR"/>
    <property type="match status" value="1"/>
</dbReference>
<feature type="domain" description="HTH hxlR-type" evidence="4">
    <location>
        <begin position="10"/>
        <end position="108"/>
    </location>
</feature>
<accession>A0ABU3Z989</accession>
<dbReference type="CDD" id="cd00090">
    <property type="entry name" value="HTH_ARSR"/>
    <property type="match status" value="1"/>
</dbReference>
<sequence>MSAENLFGICPYVTTQKLLAGKWSILVMHHLSEGTKRFNELHREMADLTQTTLTKQLRFLEEEGLVKRTVYPEVPPRVEYSLTPIGEQFKIVLDSLEVWGNQYIEYIKVKKA</sequence>
<dbReference type="PROSITE" id="PS51118">
    <property type="entry name" value="HTH_HXLR"/>
    <property type="match status" value="1"/>
</dbReference>
<evidence type="ECO:0000259" key="4">
    <source>
        <dbReference type="PROSITE" id="PS51118"/>
    </source>
</evidence>
<keyword evidence="6" id="KW-1185">Reference proteome</keyword>
<keyword evidence="1" id="KW-0805">Transcription regulation</keyword>
<gene>
    <name evidence="5" type="ORF">RVY80_06455</name>
</gene>
<evidence type="ECO:0000256" key="2">
    <source>
        <dbReference type="ARBA" id="ARBA00023125"/>
    </source>
</evidence>
<dbReference type="InterPro" id="IPR036390">
    <property type="entry name" value="WH_DNA-bd_sf"/>
</dbReference>
<evidence type="ECO:0000313" key="6">
    <source>
        <dbReference type="Proteomes" id="UP001272515"/>
    </source>
</evidence>
<dbReference type="Proteomes" id="UP001272515">
    <property type="component" value="Unassembled WGS sequence"/>
</dbReference>
<organism evidence="5 6">
    <name type="scientific">Veillonella absiana</name>
    <dbReference type="NCBI Taxonomy" id="3079305"/>
    <lineage>
        <taxon>Bacteria</taxon>
        <taxon>Bacillati</taxon>
        <taxon>Bacillota</taxon>
        <taxon>Negativicutes</taxon>
        <taxon>Veillonellales</taxon>
        <taxon>Veillonellaceae</taxon>
        <taxon>Veillonella</taxon>
    </lineage>
</organism>
<reference evidence="5 6" key="1">
    <citation type="submission" date="2023-10" db="EMBL/GenBank/DDBJ databases">
        <title>Veillonella sp. nov., isolated from a pig farm feces dump.</title>
        <authorList>
            <person name="Chang Y.-H."/>
        </authorList>
    </citation>
    <scope>NUCLEOTIDE SEQUENCE [LARGE SCALE GENOMIC DNA]</scope>
    <source>
        <strain evidence="5 6">YH-vei2233</strain>
    </source>
</reference>
<dbReference type="SUPFAM" id="SSF46785">
    <property type="entry name" value="Winged helix' DNA-binding domain"/>
    <property type="match status" value="1"/>
</dbReference>
<keyword evidence="3" id="KW-0804">Transcription</keyword>
<evidence type="ECO:0000256" key="3">
    <source>
        <dbReference type="ARBA" id="ARBA00023163"/>
    </source>
</evidence>
<evidence type="ECO:0000256" key="1">
    <source>
        <dbReference type="ARBA" id="ARBA00023015"/>
    </source>
</evidence>